<feature type="domain" description="Dynamin N-terminal" evidence="2">
    <location>
        <begin position="65"/>
        <end position="108"/>
    </location>
</feature>
<reference evidence="3 4" key="1">
    <citation type="submission" date="2021-08" db="EMBL/GenBank/DDBJ databases">
        <title>Draft genome sequence of Spirulina subsalsa with high tolerance to salinity and hype-accumulation of phycocyanin.</title>
        <authorList>
            <person name="Pei H."/>
            <person name="Jiang L."/>
        </authorList>
    </citation>
    <scope>NUCLEOTIDE SEQUENCE [LARGE SCALE GENOMIC DNA]</scope>
    <source>
        <strain evidence="3 4">FACHB-351</strain>
    </source>
</reference>
<organism evidence="3 4">
    <name type="scientific">Spirulina subsalsa FACHB-351</name>
    <dbReference type="NCBI Taxonomy" id="234711"/>
    <lineage>
        <taxon>Bacteria</taxon>
        <taxon>Bacillati</taxon>
        <taxon>Cyanobacteriota</taxon>
        <taxon>Cyanophyceae</taxon>
        <taxon>Spirulinales</taxon>
        <taxon>Spirulinaceae</taxon>
        <taxon>Spirulina</taxon>
    </lineage>
</organism>
<dbReference type="Proteomes" id="UP001526426">
    <property type="component" value="Unassembled WGS sequence"/>
</dbReference>
<name>A0ABT3L6L9_9CYAN</name>
<dbReference type="InterPro" id="IPR045063">
    <property type="entry name" value="Dynamin_N"/>
</dbReference>
<dbReference type="EMBL" id="JAIHOM010000058">
    <property type="protein sequence ID" value="MCW6037144.1"/>
    <property type="molecule type" value="Genomic_DNA"/>
</dbReference>
<accession>A0ABT3L6L9</accession>
<gene>
    <name evidence="3" type="ORF">K4A83_12815</name>
</gene>
<comment type="caution">
    <text evidence="3">The sequence shown here is derived from an EMBL/GenBank/DDBJ whole genome shotgun (WGS) entry which is preliminary data.</text>
</comment>
<protein>
    <submittedName>
        <fullName evidence="3">Dynamin family protein</fullName>
    </submittedName>
</protein>
<evidence type="ECO:0000313" key="3">
    <source>
        <dbReference type="EMBL" id="MCW6037144.1"/>
    </source>
</evidence>
<sequence length="211" mass="21879">MAQSVEELFTEVRKLFREIGNSIVQLAGIEHSDIADNSAVLSLIDEFRPVFDQTKERLDHPTLSIATLGTTSSGKSTIVNALIGRKIAPILNDEMSGGVLRIKSGEQSVLISNPNPITSSSSISPPKAGPSPPPPKPNSSSNMATSKTHKTSSAKPSPNSKTMPKTGAAPSSTIHAPNSTPPNASPPPSSNPTSPPSASIASSAFPPLIKT</sequence>
<feature type="compositionally biased region" description="Pro residues" evidence="1">
    <location>
        <begin position="179"/>
        <end position="195"/>
    </location>
</feature>
<evidence type="ECO:0000313" key="4">
    <source>
        <dbReference type="Proteomes" id="UP001526426"/>
    </source>
</evidence>
<feature type="compositionally biased region" description="Pro residues" evidence="1">
    <location>
        <begin position="127"/>
        <end position="137"/>
    </location>
</feature>
<dbReference type="RefSeq" id="WP_265264980.1">
    <property type="nucleotide sequence ID" value="NZ_JAIHOM010000058.1"/>
</dbReference>
<dbReference type="Gene3D" id="3.40.50.300">
    <property type="entry name" value="P-loop containing nucleotide triphosphate hydrolases"/>
    <property type="match status" value="1"/>
</dbReference>
<feature type="compositionally biased region" description="Low complexity" evidence="1">
    <location>
        <begin position="112"/>
        <end position="126"/>
    </location>
</feature>
<keyword evidence="4" id="KW-1185">Reference proteome</keyword>
<dbReference type="Pfam" id="PF00350">
    <property type="entry name" value="Dynamin_N"/>
    <property type="match status" value="1"/>
</dbReference>
<feature type="compositionally biased region" description="Low complexity" evidence="1">
    <location>
        <begin position="196"/>
        <end position="211"/>
    </location>
</feature>
<evidence type="ECO:0000259" key="2">
    <source>
        <dbReference type="Pfam" id="PF00350"/>
    </source>
</evidence>
<feature type="compositionally biased region" description="Polar residues" evidence="1">
    <location>
        <begin position="153"/>
        <end position="175"/>
    </location>
</feature>
<proteinExistence type="predicted"/>
<dbReference type="InterPro" id="IPR027417">
    <property type="entry name" value="P-loop_NTPase"/>
</dbReference>
<feature type="region of interest" description="Disordered" evidence="1">
    <location>
        <begin position="111"/>
        <end position="211"/>
    </location>
</feature>
<evidence type="ECO:0000256" key="1">
    <source>
        <dbReference type="SAM" id="MobiDB-lite"/>
    </source>
</evidence>
<dbReference type="SUPFAM" id="SSF52540">
    <property type="entry name" value="P-loop containing nucleoside triphosphate hydrolases"/>
    <property type="match status" value="1"/>
</dbReference>